<dbReference type="SUPFAM" id="SSF53474">
    <property type="entry name" value="alpha/beta-Hydrolases"/>
    <property type="match status" value="1"/>
</dbReference>
<evidence type="ECO:0000256" key="2">
    <source>
        <dbReference type="ARBA" id="ARBA00008300"/>
    </source>
</evidence>
<feature type="transmembrane region" description="Helical" evidence="5">
    <location>
        <begin position="204"/>
        <end position="228"/>
    </location>
</feature>
<dbReference type="GO" id="GO:0019915">
    <property type="term" value="P:lipid storage"/>
    <property type="evidence" value="ECO:0007669"/>
    <property type="project" value="InterPro"/>
</dbReference>
<keyword evidence="5" id="KW-1133">Transmembrane helix</keyword>
<dbReference type="Proteomes" id="UP000504603">
    <property type="component" value="Unplaced"/>
</dbReference>
<comment type="subcellular location">
    <subcellularLocation>
        <location evidence="1">Lipid droplet</location>
    </subcellularLocation>
</comment>
<evidence type="ECO:0000256" key="5">
    <source>
        <dbReference type="SAM" id="Phobius"/>
    </source>
</evidence>
<evidence type="ECO:0000313" key="7">
    <source>
        <dbReference type="RefSeq" id="XP_022132976.1"/>
    </source>
</evidence>
<name>A0A6J1BTR5_MOMCH</name>
<evidence type="ECO:0000256" key="4">
    <source>
        <dbReference type="ARBA" id="ARBA00022801"/>
    </source>
</evidence>
<dbReference type="RefSeq" id="XP_022132976.1">
    <property type="nucleotide sequence ID" value="XM_022277284.1"/>
</dbReference>
<accession>A0A6J1BTR5</accession>
<gene>
    <name evidence="7" type="primary">LOC111005683</name>
</gene>
<dbReference type="AlphaFoldDB" id="A0A6J1BTR5"/>
<keyword evidence="6" id="KW-1185">Reference proteome</keyword>
<dbReference type="InterPro" id="IPR019363">
    <property type="entry name" value="LDAH"/>
</dbReference>
<evidence type="ECO:0000256" key="3">
    <source>
        <dbReference type="ARBA" id="ARBA00022677"/>
    </source>
</evidence>
<keyword evidence="3" id="KW-0551">Lipid droplet</keyword>
<dbReference type="GO" id="GO:0005811">
    <property type="term" value="C:lipid droplet"/>
    <property type="evidence" value="ECO:0007669"/>
    <property type="project" value="UniProtKB-SubCell"/>
</dbReference>
<proteinExistence type="inferred from homology"/>
<sequence>MGRKYRGDSKSEGMFLRLLPSLTVGSTNFSFFFNSKLKKFSRCAFVHMGREVVHSFSRRHAEFRFCNVSGFTNELLEIHSDDPSLHVLFIPGNPGIISFYKDFLESLYQLLGGRVSITAIGHVSQTKKDWEGGRLFSLQEQIDHKIEFVRQELPNNDIPLLLVGHSIGSYISIELFRRLQDQVVYCIGLHPFLMINKQSRQQLLIGKFAGSPLLSTLFSALTALVGALPRRALSFVVRKTIAKSWSNTATEAACSHLLKYHTMRNVLFMAMTEFKELSEAPDWAFMKKASQKLSFLFCIDDHWAPMHMYEEISKQVPEIDLSVEREGHTHAFCCSEAASLYIAQHVANLIKNHLPD</sequence>
<dbReference type="InterPro" id="IPR029058">
    <property type="entry name" value="AB_hydrolase_fold"/>
</dbReference>
<keyword evidence="5" id="KW-0812">Transmembrane</keyword>
<dbReference type="Pfam" id="PF10230">
    <property type="entry name" value="LIDHydrolase"/>
    <property type="match status" value="1"/>
</dbReference>
<keyword evidence="5" id="KW-0472">Membrane</keyword>
<dbReference type="GeneID" id="111005683"/>
<evidence type="ECO:0000313" key="6">
    <source>
        <dbReference type="Proteomes" id="UP000504603"/>
    </source>
</evidence>
<dbReference type="OrthoDB" id="448051at2759"/>
<reference evidence="7" key="1">
    <citation type="submission" date="2025-08" db="UniProtKB">
        <authorList>
            <consortium name="RefSeq"/>
        </authorList>
    </citation>
    <scope>IDENTIFICATION</scope>
    <source>
        <strain evidence="7">OHB3-1</strain>
    </source>
</reference>
<keyword evidence="4 7" id="KW-0378">Hydrolase</keyword>
<dbReference type="Gene3D" id="3.40.50.1820">
    <property type="entry name" value="alpha/beta hydrolase"/>
    <property type="match status" value="1"/>
</dbReference>
<evidence type="ECO:0000256" key="1">
    <source>
        <dbReference type="ARBA" id="ARBA00004502"/>
    </source>
</evidence>
<protein>
    <submittedName>
        <fullName evidence="7">Lipid droplet-associated hydrolase</fullName>
    </submittedName>
</protein>
<comment type="similarity">
    <text evidence="2">Belongs to the AB hydrolase superfamily. LDAH family.</text>
</comment>
<dbReference type="PANTHER" id="PTHR13390:SF0">
    <property type="entry name" value="LIPID DROPLET-ASSOCIATED HYDROLASE"/>
    <property type="match status" value="1"/>
</dbReference>
<dbReference type="PANTHER" id="PTHR13390">
    <property type="entry name" value="LIPASE"/>
    <property type="match status" value="1"/>
</dbReference>
<organism evidence="6 7">
    <name type="scientific">Momordica charantia</name>
    <name type="common">Bitter gourd</name>
    <name type="synonym">Balsam pear</name>
    <dbReference type="NCBI Taxonomy" id="3673"/>
    <lineage>
        <taxon>Eukaryota</taxon>
        <taxon>Viridiplantae</taxon>
        <taxon>Streptophyta</taxon>
        <taxon>Embryophyta</taxon>
        <taxon>Tracheophyta</taxon>
        <taxon>Spermatophyta</taxon>
        <taxon>Magnoliopsida</taxon>
        <taxon>eudicotyledons</taxon>
        <taxon>Gunneridae</taxon>
        <taxon>Pentapetalae</taxon>
        <taxon>rosids</taxon>
        <taxon>fabids</taxon>
        <taxon>Cucurbitales</taxon>
        <taxon>Cucurbitaceae</taxon>
        <taxon>Momordiceae</taxon>
        <taxon>Momordica</taxon>
    </lineage>
</organism>
<dbReference type="KEGG" id="mcha:111005683"/>
<dbReference type="GO" id="GO:0016298">
    <property type="term" value="F:lipase activity"/>
    <property type="evidence" value="ECO:0007669"/>
    <property type="project" value="InterPro"/>
</dbReference>